<feature type="transmembrane region" description="Helical" evidence="1">
    <location>
        <begin position="857"/>
        <end position="876"/>
    </location>
</feature>
<feature type="transmembrane region" description="Helical" evidence="1">
    <location>
        <begin position="464"/>
        <end position="491"/>
    </location>
</feature>
<feature type="transmembrane region" description="Helical" evidence="1">
    <location>
        <begin position="433"/>
        <end position="452"/>
    </location>
</feature>
<dbReference type="Proteomes" id="UP000580654">
    <property type="component" value="Unassembled WGS sequence"/>
</dbReference>
<comment type="caution">
    <text evidence="2">The sequence shown here is derived from an EMBL/GenBank/DDBJ whole genome shotgun (WGS) entry which is preliminary data.</text>
</comment>
<feature type="transmembrane region" description="Helical" evidence="1">
    <location>
        <begin position="985"/>
        <end position="1009"/>
    </location>
</feature>
<name>A0A840YNH5_9PROT</name>
<gene>
    <name evidence="2" type="ORF">FHS87_004615</name>
</gene>
<dbReference type="PRINTS" id="PR00702">
    <property type="entry name" value="ACRIFLAVINRP"/>
</dbReference>
<dbReference type="Pfam" id="PF00873">
    <property type="entry name" value="ACR_tran"/>
    <property type="match status" value="1"/>
</dbReference>
<feature type="transmembrane region" description="Helical" evidence="1">
    <location>
        <begin position="909"/>
        <end position="925"/>
    </location>
</feature>
<dbReference type="InterPro" id="IPR027463">
    <property type="entry name" value="AcrB_DN_DC_subdom"/>
</dbReference>
<feature type="transmembrane region" description="Helical" evidence="1">
    <location>
        <begin position="525"/>
        <end position="545"/>
    </location>
</feature>
<proteinExistence type="predicted"/>
<reference evidence="2 3" key="1">
    <citation type="submission" date="2020-08" db="EMBL/GenBank/DDBJ databases">
        <title>Genomic Encyclopedia of Type Strains, Phase IV (KMG-IV): sequencing the most valuable type-strain genomes for metagenomic binning, comparative biology and taxonomic classification.</title>
        <authorList>
            <person name="Goeker M."/>
        </authorList>
    </citation>
    <scope>NUCLEOTIDE SEQUENCE [LARGE SCALE GENOMIC DNA]</scope>
    <source>
        <strain evidence="2 3">DSM 25622</strain>
    </source>
</reference>
<accession>A0A840YNH5</accession>
<dbReference type="GO" id="GO:0042910">
    <property type="term" value="F:xenobiotic transmembrane transporter activity"/>
    <property type="evidence" value="ECO:0007669"/>
    <property type="project" value="TreeGrafter"/>
</dbReference>
<evidence type="ECO:0000313" key="3">
    <source>
        <dbReference type="Proteomes" id="UP000580654"/>
    </source>
</evidence>
<evidence type="ECO:0000256" key="1">
    <source>
        <dbReference type="SAM" id="Phobius"/>
    </source>
</evidence>
<dbReference type="Gene3D" id="3.30.2090.10">
    <property type="entry name" value="Multidrug efflux transporter AcrB TolC docking domain, DN and DC subdomains"/>
    <property type="match status" value="2"/>
</dbReference>
<keyword evidence="1" id="KW-0812">Transmembrane</keyword>
<dbReference type="PANTHER" id="PTHR32063:SF18">
    <property type="entry name" value="CATION EFFLUX SYSTEM PROTEIN"/>
    <property type="match status" value="1"/>
</dbReference>
<keyword evidence="1" id="KW-0472">Membrane</keyword>
<feature type="transmembrane region" description="Helical" evidence="1">
    <location>
        <begin position="883"/>
        <end position="903"/>
    </location>
</feature>
<dbReference type="RefSeq" id="WP_184522029.1">
    <property type="nucleotide sequence ID" value="NZ_JACIJD010000053.1"/>
</dbReference>
<feature type="transmembrane region" description="Helical" evidence="1">
    <location>
        <begin position="362"/>
        <end position="382"/>
    </location>
</feature>
<keyword evidence="1" id="KW-1133">Transmembrane helix</keyword>
<dbReference type="SUPFAM" id="SSF82866">
    <property type="entry name" value="Multidrug efflux transporter AcrB transmembrane domain"/>
    <property type="match status" value="2"/>
</dbReference>
<keyword evidence="3" id="KW-1185">Reference proteome</keyword>
<feature type="transmembrane region" description="Helical" evidence="1">
    <location>
        <begin position="960"/>
        <end position="979"/>
    </location>
</feature>
<dbReference type="Gene3D" id="3.30.70.1320">
    <property type="entry name" value="Multidrug efflux transporter AcrB pore domain like"/>
    <property type="match status" value="1"/>
</dbReference>
<dbReference type="SUPFAM" id="SSF82714">
    <property type="entry name" value="Multidrug efflux transporter AcrB TolC docking domain, DN and DC subdomains"/>
    <property type="match status" value="2"/>
</dbReference>
<dbReference type="Gene3D" id="3.30.70.1440">
    <property type="entry name" value="Multidrug efflux transporter AcrB pore domain"/>
    <property type="match status" value="1"/>
</dbReference>
<dbReference type="Gene3D" id="3.30.70.1430">
    <property type="entry name" value="Multidrug efflux transporter AcrB pore domain"/>
    <property type="match status" value="2"/>
</dbReference>
<organism evidence="2 3">
    <name type="scientific">Muricoccus pecuniae</name>
    <dbReference type="NCBI Taxonomy" id="693023"/>
    <lineage>
        <taxon>Bacteria</taxon>
        <taxon>Pseudomonadati</taxon>
        <taxon>Pseudomonadota</taxon>
        <taxon>Alphaproteobacteria</taxon>
        <taxon>Acetobacterales</taxon>
        <taxon>Roseomonadaceae</taxon>
        <taxon>Muricoccus</taxon>
    </lineage>
</organism>
<protein>
    <submittedName>
        <fullName evidence="2">Multidrug efflux pump subunit AcrB</fullName>
    </submittedName>
</protein>
<feature type="transmembrane region" description="Helical" evidence="1">
    <location>
        <begin position="388"/>
        <end position="412"/>
    </location>
</feature>
<feature type="transmembrane region" description="Helical" evidence="1">
    <location>
        <begin position="336"/>
        <end position="355"/>
    </location>
</feature>
<dbReference type="PANTHER" id="PTHR32063">
    <property type="match status" value="1"/>
</dbReference>
<dbReference type="SUPFAM" id="SSF82693">
    <property type="entry name" value="Multidrug efflux transporter AcrB pore domain, PN1, PN2, PC1 and PC2 subdomains"/>
    <property type="match status" value="3"/>
</dbReference>
<evidence type="ECO:0000313" key="2">
    <source>
        <dbReference type="EMBL" id="MBB5696544.1"/>
    </source>
</evidence>
<dbReference type="AlphaFoldDB" id="A0A840YNH5"/>
<sequence>MSLNLSALAVRERALTLFLILMIAAAGAFAFFKLGRAEDPAFTIKVLTVTAAWPGATAQEMQDLVAEPLEKRLQELRWYDRVETMTRPGLALMTLTLRDNTPPSEVPEQFYQARKKLGDEARRLPPGAFGPFVNDEYSDTTFGLYALKAPGMPPRLLTRHAETIRQRLLHVPGVKKVDILGERPERIFVEFSYPRLVTLGISAQDVFAALERQNGLVPAGSVETNGPQVQIRLDGAYESAEAVAATPIVVGGRNLRLSDIAEVRRGYEDPATFLIRHNGEDAMALGVVMREGWNGLELGAALEREVSAIQAGLPLGLSLSKISDQAVNIDEAVGEFMLKFFMALGVVLLVSLLSLGWRAGLIVAAAVPLTLALVFVIMMYTGRVFDRITLGALILSLGLLVDDAIIAIEVMVVKMEEGMDRIRAAAFAWSHTAAPMLSGTVVTVIGLMPVGFAQSSAGEYAGNIFWIVGFALMASWIVAVTFTPYLGVVLLPQVKPVEGGHAALYDTRGYRMLRALIAWAVRRKFLVAGLVLLSLGLAGAGMGAVKQQFFPLSDRPEVLVEVRLPEGTSIGVTGAAVAKVEAWLREQPEARIVTSYLGQGAPRFFFAMSPELPDPAFAKLVVLTPSPAAREALKHRLRERIAAGLAPEADLRVTQLVFGPYSPFPVAFRVMGPERAEVLRIADQVQDIARANPNMRRVDQDWGTRSPTAHFVLDQDRLRLIGLSPAEAAQQLQFLLSGVTVTRMREGIRTVEVVARSAGPARLDPARLGELTLTSRTGALIPLDQIGGLEVRMETPLQRRRDRVPTVTVRGDIDEALQPPDVSNQIIAALAPLRASLPPGYRIEAAADIEEAGKANAALAAVFPLMIALMLAVIMLQVRSFAATAMVMLTAPLGLVGAVPVLLLFAQPFGFNAILGLIGLAGILMRNTLILIGQIHDNEAEGLSPYHAVVEATVQRSRPVILTALAAVLAFIPLTHSVFWGSMAYTLIGGTAVGTVLILVFLPALYAIWFRVRPDGAPTERAHAAATSRPLPAPAE</sequence>
<dbReference type="GO" id="GO:0005886">
    <property type="term" value="C:plasma membrane"/>
    <property type="evidence" value="ECO:0007669"/>
    <property type="project" value="TreeGrafter"/>
</dbReference>
<dbReference type="Gene3D" id="1.20.1640.10">
    <property type="entry name" value="Multidrug efflux transporter AcrB transmembrane domain"/>
    <property type="match status" value="2"/>
</dbReference>
<dbReference type="EMBL" id="JACIJD010000053">
    <property type="protein sequence ID" value="MBB5696544.1"/>
    <property type="molecule type" value="Genomic_DNA"/>
</dbReference>
<dbReference type="InterPro" id="IPR001036">
    <property type="entry name" value="Acrflvin-R"/>
</dbReference>